<dbReference type="FunFam" id="3.40.50.620:FF:000110">
    <property type="entry name" value="Deoxyribodipyrimidine photolyase"/>
    <property type="match status" value="1"/>
</dbReference>
<evidence type="ECO:0000259" key="13">
    <source>
        <dbReference type="PROSITE" id="PS51645"/>
    </source>
</evidence>
<dbReference type="KEGG" id="vg:80541275"/>
<dbReference type="GO" id="GO:0000719">
    <property type="term" value="P:photoreactive repair"/>
    <property type="evidence" value="ECO:0007669"/>
    <property type="project" value="TreeGrafter"/>
</dbReference>
<dbReference type="RefSeq" id="YP_010802505.1">
    <property type="nucleotide sequence ID" value="NC_077025.1"/>
</dbReference>
<protein>
    <recommendedName>
        <fullName evidence="4">Deoxyribodipyrimidine photo-lyase</fullName>
        <ecNumber evidence="3">4.1.99.3</ecNumber>
    </recommendedName>
    <alternativeName>
        <fullName evidence="11">DNA photolyase</fullName>
    </alternativeName>
</protein>
<dbReference type="PANTHER" id="PTHR10211:SF0">
    <property type="entry name" value="DEOXYRIBODIPYRIMIDINE PHOTO-LYASE"/>
    <property type="match status" value="1"/>
</dbReference>
<dbReference type="Gene3D" id="1.25.40.80">
    <property type="match status" value="1"/>
</dbReference>
<evidence type="ECO:0000256" key="1">
    <source>
        <dbReference type="ARBA" id="ARBA00001974"/>
    </source>
</evidence>
<dbReference type="Gene3D" id="1.10.579.10">
    <property type="entry name" value="DNA Cyclobutane Dipyrimidine Photolyase, subunit A, domain 3"/>
    <property type="match status" value="1"/>
</dbReference>
<keyword evidence="15" id="KW-1185">Reference proteome</keyword>
<evidence type="ECO:0000313" key="14">
    <source>
        <dbReference type="EMBL" id="QED40589.1"/>
    </source>
</evidence>
<dbReference type="SUPFAM" id="SSF52425">
    <property type="entry name" value="Cryptochrome/photolyase, N-terminal domain"/>
    <property type="match status" value="1"/>
</dbReference>
<keyword evidence="6" id="KW-0227">DNA damage</keyword>
<keyword evidence="7" id="KW-0274">FAD</keyword>
<accession>A0A5B8YRB1</accession>
<comment type="catalytic activity">
    <reaction evidence="12">
        <text>cyclobutadipyrimidine (in DNA) = 2 pyrimidine residues (in DNA).</text>
        <dbReference type="EC" id="4.1.99.3"/>
    </reaction>
</comment>
<keyword evidence="8" id="KW-0238">DNA-binding</keyword>
<dbReference type="Proteomes" id="UP001162233">
    <property type="component" value="Segment"/>
</dbReference>
<dbReference type="PROSITE" id="PS51645">
    <property type="entry name" value="PHR_CRY_ALPHA_BETA"/>
    <property type="match status" value="1"/>
</dbReference>
<evidence type="ECO:0000256" key="3">
    <source>
        <dbReference type="ARBA" id="ARBA00013149"/>
    </source>
</evidence>
<dbReference type="InterPro" id="IPR052219">
    <property type="entry name" value="Photolyase_Class-2"/>
</dbReference>
<evidence type="ECO:0000256" key="9">
    <source>
        <dbReference type="ARBA" id="ARBA00023204"/>
    </source>
</evidence>
<evidence type="ECO:0000256" key="4">
    <source>
        <dbReference type="ARBA" id="ARBA00014046"/>
    </source>
</evidence>
<evidence type="ECO:0000256" key="5">
    <source>
        <dbReference type="ARBA" id="ARBA00022630"/>
    </source>
</evidence>
<comment type="similarity">
    <text evidence="2">Belongs to the DNA photolyase class-2 family.</text>
</comment>
<dbReference type="InterPro" id="IPR008148">
    <property type="entry name" value="DNA_photolyase_2"/>
</dbReference>
<dbReference type="InterPro" id="IPR036134">
    <property type="entry name" value="Crypto/Photolyase_FAD-like_sf"/>
</dbReference>
<dbReference type="Pfam" id="PF00875">
    <property type="entry name" value="DNA_photolyase"/>
    <property type="match status" value="1"/>
</dbReference>
<dbReference type="GO" id="GO:0003677">
    <property type="term" value="F:DNA binding"/>
    <property type="evidence" value="ECO:0007669"/>
    <property type="project" value="UniProtKB-KW"/>
</dbReference>
<dbReference type="PANTHER" id="PTHR10211">
    <property type="entry name" value="DEOXYRIBODIPYRIMIDINE PHOTOLYASE"/>
    <property type="match status" value="1"/>
</dbReference>
<proteinExistence type="inferred from homology"/>
<evidence type="ECO:0000256" key="10">
    <source>
        <dbReference type="ARBA" id="ARBA00023239"/>
    </source>
</evidence>
<evidence type="ECO:0000256" key="7">
    <source>
        <dbReference type="ARBA" id="ARBA00022827"/>
    </source>
</evidence>
<evidence type="ECO:0000313" key="15">
    <source>
        <dbReference type="Proteomes" id="UP001162233"/>
    </source>
</evidence>
<keyword evidence="5" id="KW-0285">Flavoprotein</keyword>
<keyword evidence="9" id="KW-0234">DNA repair</keyword>
<dbReference type="SUPFAM" id="SSF48173">
    <property type="entry name" value="Cryptochrome/photolyase FAD-binding domain"/>
    <property type="match status" value="1"/>
</dbReference>
<dbReference type="GeneID" id="80541275"/>
<name>A0A5B8YRB1_9ABAC</name>
<dbReference type="InterPro" id="IPR014729">
    <property type="entry name" value="Rossmann-like_a/b/a_fold"/>
</dbReference>
<keyword evidence="10 14" id="KW-0456">Lyase</keyword>
<reference evidence="14" key="1">
    <citation type="journal article" date="2019" name="Viruses">
        <title>A Novel Alphabaculovirus from the Soybean Looper, Chrysodeixis includens, that Produces Tetrahedral Occlusion Bodies and Encodes Two Copies of he65.</title>
        <authorList>
            <person name="Harrison R.L."/>
            <person name="Rowley D.L."/>
            <person name="Popham H.J.R."/>
        </authorList>
    </citation>
    <scope>NUCLEOTIDE SEQUENCE</scope>
    <source>
        <strain evidence="14">ChinNPV-1</strain>
    </source>
</reference>
<dbReference type="Gene3D" id="3.40.50.620">
    <property type="entry name" value="HUPs"/>
    <property type="match status" value="1"/>
</dbReference>
<dbReference type="InterPro" id="IPR036155">
    <property type="entry name" value="Crypto/Photolyase_N_sf"/>
</dbReference>
<dbReference type="GO" id="GO:0003904">
    <property type="term" value="F:deoxyribodipyrimidine photo-lyase activity"/>
    <property type="evidence" value="ECO:0007669"/>
    <property type="project" value="UniProtKB-EC"/>
</dbReference>
<evidence type="ECO:0000256" key="2">
    <source>
        <dbReference type="ARBA" id="ARBA00006409"/>
    </source>
</evidence>
<evidence type="ECO:0000256" key="11">
    <source>
        <dbReference type="ARBA" id="ARBA00031671"/>
    </source>
</evidence>
<comment type="cofactor">
    <cofactor evidence="1">
        <name>FAD</name>
        <dbReference type="ChEBI" id="CHEBI:57692"/>
    </cofactor>
</comment>
<dbReference type="NCBIfam" id="TIGR00591">
    <property type="entry name" value="phr2"/>
    <property type="match status" value="1"/>
</dbReference>
<dbReference type="InterPro" id="IPR006050">
    <property type="entry name" value="DNA_photolyase_N"/>
</dbReference>
<feature type="domain" description="Photolyase/cryptochrome alpha/beta" evidence="13">
    <location>
        <begin position="59"/>
        <end position="191"/>
    </location>
</feature>
<sequence>MSTQKYFGVAEDKVANISQELAEAFEQCRLDNAHEVCDPRRVRRLTTCKREQISKEKTGGVVYWMSRDSRVQDNWALIYAQELAIAGNCPLYVVFCLTKTFIDASLRQFSFLLDGLKIVREECVKLNIRFVMLNDCGPVVLPDWVRQYNISAVICDFNPLREVKNWVTNVGLKLPTDVYFAQVDAHNVVPCWIASTKQEFSARFFRNKVNKVLDSFLVPFPAIKTHPVTSTVFLDPLTSNAIDWCDLLSSRSVNNNVAPVKWTLPGYDAAIERFAVFLHELLYDYMNNRNDPTKKNQSNLSPFLHFGQISAQRIIYHVLTNKLPLSKNKSLNKLMKNCENFIEECLYRRELTDNFCFYNVNYDSIVGAPEWARKTLSLHANDKRPYVYTLDQLENYQTHDPLWNASQFDLVHNGKMHGYMRMYWAKKILEWTSSAEQALAFAIYLNNHYGLDGRDPNGYVGCMWSICGLHDRAFAERPIFGKIRYMNAEGCKRKFNIQNYMFEFDRYRFQYSLQ</sequence>
<dbReference type="EC" id="4.1.99.3" evidence="3"/>
<dbReference type="FunFam" id="1.10.579.10:FF:000002">
    <property type="entry name" value="Deoxyribodipyrimidine photolyase"/>
    <property type="match status" value="1"/>
</dbReference>
<organism evidence="14 15">
    <name type="scientific">Chrysodeixis includens nucleopolyhedrovirus</name>
    <dbReference type="NCBI Taxonomy" id="1207438"/>
    <lineage>
        <taxon>Viruses</taxon>
        <taxon>Viruses incertae sedis</taxon>
        <taxon>Naldaviricetes</taxon>
        <taxon>Lefavirales</taxon>
        <taxon>Baculoviridae</taxon>
        <taxon>Alphabaculovirus</taxon>
        <taxon>Alphabaculovirus chrincludentis</taxon>
        <taxon>Alphabaculovirus alterchrincludentis</taxon>
    </lineage>
</organism>
<dbReference type="EMBL" id="MK746083">
    <property type="protein sequence ID" value="QED40589.1"/>
    <property type="molecule type" value="Genomic_DNA"/>
</dbReference>
<evidence type="ECO:0000256" key="6">
    <source>
        <dbReference type="ARBA" id="ARBA00022763"/>
    </source>
</evidence>
<evidence type="ECO:0000256" key="8">
    <source>
        <dbReference type="ARBA" id="ARBA00023125"/>
    </source>
</evidence>
<evidence type="ECO:0000256" key="12">
    <source>
        <dbReference type="ARBA" id="ARBA00033999"/>
    </source>
</evidence>